<dbReference type="AlphaFoldDB" id="A0A1S2Z4M5"/>
<accession>A0A1S2Z4M5</accession>
<dbReference type="Pfam" id="PF05938">
    <property type="entry name" value="Self-incomp_S1"/>
    <property type="match status" value="1"/>
</dbReference>
<evidence type="ECO:0000313" key="8">
    <source>
        <dbReference type="RefSeq" id="XP_004514996.2"/>
    </source>
</evidence>
<dbReference type="PANTHER" id="PTHR31232:SF43">
    <property type="entry name" value="S-PROTEIN HOMOLOG 29-RELATED"/>
    <property type="match status" value="1"/>
</dbReference>
<dbReference type="GO" id="GO:0060320">
    <property type="term" value="P:rejection of self pollen"/>
    <property type="evidence" value="ECO:0007669"/>
    <property type="project" value="UniProtKB-KW"/>
</dbReference>
<protein>
    <recommendedName>
        <fullName evidence="6">S-protein homolog</fullName>
    </recommendedName>
</protein>
<dbReference type="RefSeq" id="XP_004514996.2">
    <property type="nucleotide sequence ID" value="XM_004514939.2"/>
</dbReference>
<proteinExistence type="inferred from homology"/>
<organism evidence="7 8">
    <name type="scientific">Cicer arietinum</name>
    <name type="common">Chickpea</name>
    <name type="synonym">Garbanzo</name>
    <dbReference type="NCBI Taxonomy" id="3827"/>
    <lineage>
        <taxon>Eukaryota</taxon>
        <taxon>Viridiplantae</taxon>
        <taxon>Streptophyta</taxon>
        <taxon>Embryophyta</taxon>
        <taxon>Tracheophyta</taxon>
        <taxon>Spermatophyta</taxon>
        <taxon>Magnoliopsida</taxon>
        <taxon>eudicotyledons</taxon>
        <taxon>Gunneridae</taxon>
        <taxon>Pentapetalae</taxon>
        <taxon>rosids</taxon>
        <taxon>fabids</taxon>
        <taxon>Fabales</taxon>
        <taxon>Fabaceae</taxon>
        <taxon>Papilionoideae</taxon>
        <taxon>50 kb inversion clade</taxon>
        <taxon>NPAAA clade</taxon>
        <taxon>Hologalegina</taxon>
        <taxon>IRL clade</taxon>
        <taxon>Cicereae</taxon>
        <taxon>Cicer</taxon>
    </lineage>
</organism>
<dbReference type="GO" id="GO:0005576">
    <property type="term" value="C:extracellular region"/>
    <property type="evidence" value="ECO:0007669"/>
    <property type="project" value="UniProtKB-SubCell"/>
</dbReference>
<evidence type="ECO:0000256" key="3">
    <source>
        <dbReference type="ARBA" id="ARBA00022471"/>
    </source>
</evidence>
<keyword evidence="4 6" id="KW-0964">Secreted</keyword>
<evidence type="ECO:0000256" key="4">
    <source>
        <dbReference type="ARBA" id="ARBA00022525"/>
    </source>
</evidence>
<dbReference type="PANTHER" id="PTHR31232">
    <property type="match status" value="1"/>
</dbReference>
<comment type="similarity">
    <text evidence="2 6">Belongs to the plant self-incompatibility (S1) protein family.</text>
</comment>
<evidence type="ECO:0000256" key="6">
    <source>
        <dbReference type="RuleBase" id="RU367044"/>
    </source>
</evidence>
<dbReference type="InterPro" id="IPR010264">
    <property type="entry name" value="Self-incomp_S1"/>
</dbReference>
<evidence type="ECO:0000256" key="2">
    <source>
        <dbReference type="ARBA" id="ARBA00005581"/>
    </source>
</evidence>
<name>A0A1S2Z4M5_CICAR</name>
<feature type="non-terminal residue" evidence="8">
    <location>
        <position position="1"/>
    </location>
</feature>
<dbReference type="Proteomes" id="UP000087171">
    <property type="component" value="Unplaced"/>
</dbReference>
<evidence type="ECO:0000256" key="1">
    <source>
        <dbReference type="ARBA" id="ARBA00004613"/>
    </source>
</evidence>
<keyword evidence="3 6" id="KW-0713">Self-incompatibility</keyword>
<reference evidence="8" key="1">
    <citation type="submission" date="2025-08" db="UniProtKB">
        <authorList>
            <consortium name="RefSeq"/>
        </authorList>
    </citation>
    <scope>IDENTIFICATION</scope>
    <source>
        <tissue evidence="8">Etiolated seedlings</tissue>
    </source>
</reference>
<keyword evidence="7" id="KW-1185">Reference proteome</keyword>
<evidence type="ECO:0000256" key="5">
    <source>
        <dbReference type="ARBA" id="ARBA00022729"/>
    </source>
</evidence>
<dbReference type="PaxDb" id="3827-XP_004514996.1"/>
<evidence type="ECO:0000313" key="7">
    <source>
        <dbReference type="Proteomes" id="UP000087171"/>
    </source>
</evidence>
<sequence length="131" mass="15045">VKETKSLFLPKLTVHVTNNLTGGLQLGVDCKDKNTDFGFRALHTGESYDFTFRPRPFIRRSLYFCSFSWITGFHHFDIYVETRDQDDCEKHCNWVVKESGPCKIKAGSIECFHWNPEVVSGDGQLSHTLNV</sequence>
<dbReference type="OrthoDB" id="1419497at2759"/>
<dbReference type="KEGG" id="cam:101489286"/>
<keyword evidence="5" id="KW-0732">Signal</keyword>
<dbReference type="GeneID" id="101489286"/>
<comment type="subcellular location">
    <subcellularLocation>
        <location evidence="1 6">Secreted</location>
    </subcellularLocation>
</comment>
<gene>
    <name evidence="8" type="primary">LOC101489286</name>
</gene>